<evidence type="ECO:0000256" key="4">
    <source>
        <dbReference type="ARBA" id="ARBA00022563"/>
    </source>
</evidence>
<feature type="region of interest" description="Disordered" evidence="8">
    <location>
        <begin position="1"/>
        <end position="34"/>
    </location>
</feature>
<gene>
    <name evidence="10" type="ORF">CRD59_01805</name>
</gene>
<dbReference type="EC" id="1.5.1.3" evidence="3"/>
<evidence type="ECO:0000313" key="10">
    <source>
        <dbReference type="EMBL" id="RBP99798.1"/>
    </source>
</evidence>
<evidence type="ECO:0000256" key="2">
    <source>
        <dbReference type="ARBA" id="ARBA00009539"/>
    </source>
</evidence>
<keyword evidence="10" id="KW-0418">Kinase</keyword>
<dbReference type="GO" id="GO:0006730">
    <property type="term" value="P:one-carbon metabolic process"/>
    <property type="evidence" value="ECO:0007669"/>
    <property type="project" value="UniProtKB-KW"/>
</dbReference>
<dbReference type="PROSITE" id="PS00075">
    <property type="entry name" value="DHFR_1"/>
    <property type="match status" value="1"/>
</dbReference>
<dbReference type="PANTHER" id="PTHR48069:SF3">
    <property type="entry name" value="DIHYDROFOLATE REDUCTASE"/>
    <property type="match status" value="1"/>
</dbReference>
<dbReference type="Proteomes" id="UP000252345">
    <property type="component" value="Unassembled WGS sequence"/>
</dbReference>
<dbReference type="Gene3D" id="3.40.430.10">
    <property type="entry name" value="Dihydrofolate Reductase, subunit A"/>
    <property type="match status" value="1"/>
</dbReference>
<dbReference type="AlphaFoldDB" id="A0A366KF21"/>
<evidence type="ECO:0000256" key="3">
    <source>
        <dbReference type="ARBA" id="ARBA00012856"/>
    </source>
</evidence>
<keyword evidence="11" id="KW-1185">Reference proteome</keyword>
<dbReference type="GO" id="GO:0005829">
    <property type="term" value="C:cytosol"/>
    <property type="evidence" value="ECO:0007669"/>
    <property type="project" value="TreeGrafter"/>
</dbReference>
<dbReference type="GO" id="GO:0004146">
    <property type="term" value="F:dihydrofolate reductase activity"/>
    <property type="evidence" value="ECO:0007669"/>
    <property type="project" value="UniProtKB-EC"/>
</dbReference>
<dbReference type="OrthoDB" id="9804315at2"/>
<name>A0A366KF21_9BIFI</name>
<dbReference type="InterPro" id="IPR024072">
    <property type="entry name" value="DHFR-like_dom_sf"/>
</dbReference>
<feature type="domain" description="DHFR" evidence="9">
    <location>
        <begin position="39"/>
        <end position="220"/>
    </location>
</feature>
<organism evidence="10 11">
    <name type="scientific">Bifidobacterium xylocopae</name>
    <dbReference type="NCBI Taxonomy" id="2493119"/>
    <lineage>
        <taxon>Bacteria</taxon>
        <taxon>Bacillati</taxon>
        <taxon>Actinomycetota</taxon>
        <taxon>Actinomycetes</taxon>
        <taxon>Bifidobacteriales</taxon>
        <taxon>Bifidobacteriaceae</taxon>
        <taxon>Bifidobacterium</taxon>
    </lineage>
</organism>
<keyword evidence="5" id="KW-0521">NADP</keyword>
<dbReference type="InterPro" id="IPR001796">
    <property type="entry name" value="DHFR_dom"/>
</dbReference>
<keyword evidence="6" id="KW-0560">Oxidoreductase</keyword>
<dbReference type="InterPro" id="IPR017925">
    <property type="entry name" value="DHFR_CS"/>
</dbReference>
<dbReference type="Pfam" id="PF00186">
    <property type="entry name" value="DHFR_1"/>
    <property type="match status" value="1"/>
</dbReference>
<proteinExistence type="inferred from homology"/>
<comment type="similarity">
    <text evidence="2 7">Belongs to the dihydrofolate reductase family.</text>
</comment>
<evidence type="ECO:0000259" key="9">
    <source>
        <dbReference type="PROSITE" id="PS51330"/>
    </source>
</evidence>
<dbReference type="GO" id="GO:0046654">
    <property type="term" value="P:tetrahydrofolate biosynthetic process"/>
    <property type="evidence" value="ECO:0007669"/>
    <property type="project" value="UniProtKB-UniPathway"/>
</dbReference>
<dbReference type="PANTHER" id="PTHR48069">
    <property type="entry name" value="DIHYDROFOLATE REDUCTASE"/>
    <property type="match status" value="1"/>
</dbReference>
<dbReference type="RefSeq" id="WP_113852895.1">
    <property type="nucleotide sequence ID" value="NZ_PDCH01000002.1"/>
</dbReference>
<comment type="caution">
    <text evidence="10">The sequence shown here is derived from an EMBL/GenBank/DDBJ whole genome shotgun (WGS) entry which is preliminary data.</text>
</comment>
<evidence type="ECO:0000313" key="11">
    <source>
        <dbReference type="Proteomes" id="UP000252345"/>
    </source>
</evidence>
<evidence type="ECO:0000256" key="8">
    <source>
        <dbReference type="SAM" id="MobiDB-lite"/>
    </source>
</evidence>
<keyword evidence="4" id="KW-0554">One-carbon metabolism</keyword>
<sequence length="222" mass="25045">MEHDSSSRSGYHEPEPGHAGLLGDQGREFEEDELSEPCSINLIWAQAQAKDGRRGAIGYQGGMPWRLREDMRRFKELTISHPVIMGRRTWESMGAKPLQGRDNIVVSGTPEFTAPGATVVTGLQDAVELARQEAIPDDGIDRSEIWIIGGSRIFEESLPEADCAYVTELDAQVEADTFAPDMDALVDRHFWRVGRRGDWREADDPRDQGVHRFRYVTYEKVD</sequence>
<comment type="pathway">
    <text evidence="1">Cofactor biosynthesis; tetrahydrofolate biosynthesis; 5,6,7,8-tetrahydrofolate from 7,8-dihydrofolate: step 1/1.</text>
</comment>
<dbReference type="PROSITE" id="PS51330">
    <property type="entry name" value="DHFR_2"/>
    <property type="match status" value="1"/>
</dbReference>
<dbReference type="CDD" id="cd00209">
    <property type="entry name" value="DHFR"/>
    <property type="match status" value="1"/>
</dbReference>
<dbReference type="PRINTS" id="PR00070">
    <property type="entry name" value="DHFR"/>
</dbReference>
<dbReference type="GO" id="GO:0050661">
    <property type="term" value="F:NADP binding"/>
    <property type="evidence" value="ECO:0007669"/>
    <property type="project" value="InterPro"/>
</dbReference>
<evidence type="ECO:0000256" key="1">
    <source>
        <dbReference type="ARBA" id="ARBA00004903"/>
    </source>
</evidence>
<dbReference type="GO" id="GO:0046452">
    <property type="term" value="P:dihydrofolate metabolic process"/>
    <property type="evidence" value="ECO:0007669"/>
    <property type="project" value="TreeGrafter"/>
</dbReference>
<keyword evidence="10" id="KW-0808">Transferase</keyword>
<dbReference type="SUPFAM" id="SSF53597">
    <property type="entry name" value="Dihydrofolate reductase-like"/>
    <property type="match status" value="1"/>
</dbReference>
<protein>
    <recommendedName>
        <fullName evidence="3">dihydrofolate reductase</fullName>
        <ecNumber evidence="3">1.5.1.3</ecNumber>
    </recommendedName>
</protein>
<evidence type="ECO:0000256" key="7">
    <source>
        <dbReference type="RuleBase" id="RU004474"/>
    </source>
</evidence>
<evidence type="ECO:0000256" key="5">
    <source>
        <dbReference type="ARBA" id="ARBA00022857"/>
    </source>
</evidence>
<dbReference type="GO" id="GO:0016301">
    <property type="term" value="F:kinase activity"/>
    <property type="evidence" value="ECO:0007669"/>
    <property type="project" value="UniProtKB-KW"/>
</dbReference>
<feature type="compositionally biased region" description="Basic and acidic residues" evidence="8">
    <location>
        <begin position="1"/>
        <end position="16"/>
    </location>
</feature>
<dbReference type="EMBL" id="PDCH01000002">
    <property type="protein sequence ID" value="RBP99798.1"/>
    <property type="molecule type" value="Genomic_DNA"/>
</dbReference>
<reference evidence="10 11" key="1">
    <citation type="submission" date="2017-10" db="EMBL/GenBank/DDBJ databases">
        <title>Bifidobacterium xylocopum sp. nov. and Bifidobacterium aemilianum sp. nov., from the carpenter bee (Xylocopa violacea) digestive tract.</title>
        <authorList>
            <person name="Alberoni D."/>
            <person name="Baffoni L."/>
            <person name="Di Gioia D."/>
            <person name="Gaggia F."/>
            <person name="Biavati B."/>
        </authorList>
    </citation>
    <scope>NUCLEOTIDE SEQUENCE [LARGE SCALE GENOMIC DNA]</scope>
    <source>
        <strain evidence="10 11">XV2</strain>
    </source>
</reference>
<dbReference type="GO" id="GO:0046655">
    <property type="term" value="P:folic acid metabolic process"/>
    <property type="evidence" value="ECO:0007669"/>
    <property type="project" value="TreeGrafter"/>
</dbReference>
<dbReference type="InterPro" id="IPR012259">
    <property type="entry name" value="DHFR"/>
</dbReference>
<accession>A0A366KF21</accession>
<dbReference type="UniPathway" id="UPA00077">
    <property type="reaction ID" value="UER00158"/>
</dbReference>
<evidence type="ECO:0000256" key="6">
    <source>
        <dbReference type="ARBA" id="ARBA00023002"/>
    </source>
</evidence>